<name>A0AAN7KKQ2_TRANT</name>
<feature type="domain" description="Chalcone/stilbene synthase N-terminal" evidence="4">
    <location>
        <begin position="7"/>
        <end position="142"/>
    </location>
</feature>
<dbReference type="GO" id="GO:0030639">
    <property type="term" value="P:polyketide biosynthetic process"/>
    <property type="evidence" value="ECO:0007669"/>
    <property type="project" value="TreeGrafter"/>
</dbReference>
<keyword evidence="3" id="KW-0808">Transferase</keyword>
<comment type="caution">
    <text evidence="6">The sequence shown here is derived from an EMBL/GenBank/DDBJ whole genome shotgun (WGS) entry which is preliminary data.</text>
</comment>
<evidence type="ECO:0008006" key="8">
    <source>
        <dbReference type="Google" id="ProtNLM"/>
    </source>
</evidence>
<evidence type="ECO:0000313" key="7">
    <source>
        <dbReference type="Proteomes" id="UP001346149"/>
    </source>
</evidence>
<dbReference type="CDD" id="cd00831">
    <property type="entry name" value="CHS_like"/>
    <property type="match status" value="1"/>
</dbReference>
<dbReference type="InterPro" id="IPR016039">
    <property type="entry name" value="Thiolase-like"/>
</dbReference>
<gene>
    <name evidence="6" type="ORF">SAY86_027374</name>
</gene>
<keyword evidence="7" id="KW-1185">Reference proteome</keyword>
<dbReference type="GO" id="GO:0016747">
    <property type="term" value="F:acyltransferase activity, transferring groups other than amino-acyl groups"/>
    <property type="evidence" value="ECO:0007669"/>
    <property type="project" value="InterPro"/>
</dbReference>
<dbReference type="Pfam" id="PF00195">
    <property type="entry name" value="Chal_sti_synt_N"/>
    <property type="match status" value="1"/>
</dbReference>
<proteinExistence type="inferred from homology"/>
<dbReference type="FunFam" id="3.40.47.10:FF:000014">
    <property type="entry name" value="Chalcone synthase 1"/>
    <property type="match status" value="1"/>
</dbReference>
<dbReference type="PIRSF" id="PIRSF000451">
    <property type="entry name" value="PKS_III"/>
    <property type="match status" value="1"/>
</dbReference>
<keyword evidence="3" id="KW-0012">Acyltransferase</keyword>
<evidence type="ECO:0000259" key="4">
    <source>
        <dbReference type="Pfam" id="PF00195"/>
    </source>
</evidence>
<feature type="domain" description="Chalcone/stilbene synthase C-terminal" evidence="5">
    <location>
        <begin position="218"/>
        <end position="367"/>
    </location>
</feature>
<accession>A0AAN7KKQ2</accession>
<dbReference type="Pfam" id="PF02797">
    <property type="entry name" value="Chal_sti_synt_C"/>
    <property type="match status" value="1"/>
</dbReference>
<evidence type="ECO:0000256" key="3">
    <source>
        <dbReference type="RuleBase" id="RU003633"/>
    </source>
</evidence>
<dbReference type="InterPro" id="IPR012328">
    <property type="entry name" value="Chalcone/stilbene_synt_C"/>
</dbReference>
<dbReference type="EMBL" id="JAXQNO010000021">
    <property type="protein sequence ID" value="KAK4769224.1"/>
    <property type="molecule type" value="Genomic_DNA"/>
</dbReference>
<dbReference type="AlphaFoldDB" id="A0AAN7KKQ2"/>
<dbReference type="PANTHER" id="PTHR11877">
    <property type="entry name" value="HYDROXYMETHYLGLUTARYL-COA SYNTHASE"/>
    <property type="match status" value="1"/>
</dbReference>
<protein>
    <recommendedName>
        <fullName evidence="8">Chalcone synthase</fullName>
    </recommendedName>
</protein>
<feature type="active site" description="Acyl-thioester intermediate" evidence="2">
    <location>
        <position position="143"/>
    </location>
</feature>
<dbReference type="SUPFAM" id="SSF53901">
    <property type="entry name" value="Thiolase-like"/>
    <property type="match status" value="2"/>
</dbReference>
<dbReference type="InterPro" id="IPR001099">
    <property type="entry name" value="Chalcone/stilbene_synt_N"/>
</dbReference>
<dbReference type="Proteomes" id="UP001346149">
    <property type="component" value="Unassembled WGS sequence"/>
</dbReference>
<reference evidence="6 7" key="1">
    <citation type="journal article" date="2023" name="Hortic Res">
        <title>Pangenome of water caltrop reveals structural variations and asymmetric subgenome divergence after allopolyploidization.</title>
        <authorList>
            <person name="Zhang X."/>
            <person name="Chen Y."/>
            <person name="Wang L."/>
            <person name="Yuan Y."/>
            <person name="Fang M."/>
            <person name="Shi L."/>
            <person name="Lu R."/>
            <person name="Comes H.P."/>
            <person name="Ma Y."/>
            <person name="Chen Y."/>
            <person name="Huang G."/>
            <person name="Zhou Y."/>
            <person name="Zheng Z."/>
            <person name="Qiu Y."/>
        </authorList>
    </citation>
    <scope>NUCLEOTIDE SEQUENCE [LARGE SCALE GENOMIC DNA]</scope>
    <source>
        <strain evidence="6">F231</strain>
    </source>
</reference>
<evidence type="ECO:0000256" key="1">
    <source>
        <dbReference type="ARBA" id="ARBA00005531"/>
    </source>
</evidence>
<dbReference type="Gene3D" id="3.40.47.10">
    <property type="match status" value="3"/>
</dbReference>
<dbReference type="InterPro" id="IPR011141">
    <property type="entry name" value="Polyketide_synthase_type-III"/>
</dbReference>
<organism evidence="6 7">
    <name type="scientific">Trapa natans</name>
    <name type="common">Water chestnut</name>
    <dbReference type="NCBI Taxonomy" id="22666"/>
    <lineage>
        <taxon>Eukaryota</taxon>
        <taxon>Viridiplantae</taxon>
        <taxon>Streptophyta</taxon>
        <taxon>Embryophyta</taxon>
        <taxon>Tracheophyta</taxon>
        <taxon>Spermatophyta</taxon>
        <taxon>Magnoliopsida</taxon>
        <taxon>eudicotyledons</taxon>
        <taxon>Gunneridae</taxon>
        <taxon>Pentapetalae</taxon>
        <taxon>rosids</taxon>
        <taxon>malvids</taxon>
        <taxon>Myrtales</taxon>
        <taxon>Lythraceae</taxon>
        <taxon>Trapa</taxon>
    </lineage>
</organism>
<comment type="similarity">
    <text evidence="1 3">Belongs to the thiolase-like superfamily. Chalcone/stilbene synthases family.</text>
</comment>
<sequence>MEIITMEDMRERQRARGPACILSLGISVPDHYVLQADYPDYYFRLTVNQHLTKLKDKFAHICEKTKIRKRHFVLTEGLLEENPMRICSHDAVCLNIRMDILMEQLPKLGARAASRAIKEWGRPKSEITHLVLCTTAAAELPGCFAGGTVLRVAKDLAENNANARVLVVCAESSTIFFRGPSERSPETLVCQALFGDGASSAIIGSDPREPAETPIFQIAAAHTNILPDCGDDIAGQLRDIGLTFHLTNRVSYLISNNIERILEDVFSQIGITDWNSIFWTAHPGGPKILDHIEAKLGLSKDKLRASRHVLGEYGNLSSCTVLFILDEIRKTSRAEKMSSTGEGFEWGVLFGFGPGITVETIVLRSIPVVYHP</sequence>
<dbReference type="PANTHER" id="PTHR11877:SF80">
    <property type="entry name" value="CHALCONE SYNTHASE 1"/>
    <property type="match status" value="1"/>
</dbReference>
<evidence type="ECO:0000313" key="6">
    <source>
        <dbReference type="EMBL" id="KAK4769224.1"/>
    </source>
</evidence>
<evidence type="ECO:0000259" key="5">
    <source>
        <dbReference type="Pfam" id="PF02797"/>
    </source>
</evidence>
<evidence type="ECO:0000256" key="2">
    <source>
        <dbReference type="PIRSR" id="PIRSR000451-1"/>
    </source>
</evidence>